<reference evidence="2 3" key="1">
    <citation type="submission" date="2023-07" db="EMBL/GenBank/DDBJ databases">
        <title>Functional and genomic diversity of the sorghum phyllosphere microbiome.</title>
        <authorList>
            <person name="Shade A."/>
        </authorList>
    </citation>
    <scope>NUCLEOTIDE SEQUENCE [LARGE SCALE GENOMIC DNA]</scope>
    <source>
        <strain evidence="2 3">SORGH_AS_1064</strain>
    </source>
</reference>
<keyword evidence="2" id="KW-0378">Hydrolase</keyword>
<feature type="domain" description="CinA C-terminal" evidence="1">
    <location>
        <begin position="7"/>
        <end position="101"/>
    </location>
</feature>
<evidence type="ECO:0000259" key="1">
    <source>
        <dbReference type="Pfam" id="PF02464"/>
    </source>
</evidence>
<protein>
    <submittedName>
        <fullName evidence="2">Nicotinamide-nucleotide amidase</fullName>
        <ecNumber evidence="2">3.5.1.42</ecNumber>
    </submittedName>
</protein>
<name>A0ABU0TI68_9FLAO</name>
<accession>A0ABU0TI68</accession>
<dbReference type="Gene3D" id="3.90.950.20">
    <property type="entry name" value="CinA-like"/>
    <property type="match status" value="1"/>
</dbReference>
<keyword evidence="3" id="KW-1185">Reference proteome</keyword>
<dbReference type="GO" id="GO:0019159">
    <property type="term" value="F:nicotinamide-nucleotide amidase activity"/>
    <property type="evidence" value="ECO:0007669"/>
    <property type="project" value="UniProtKB-EC"/>
</dbReference>
<dbReference type="RefSeq" id="WP_307447476.1">
    <property type="nucleotide sequence ID" value="NZ_JAUTAL010000001.1"/>
</dbReference>
<dbReference type="InterPro" id="IPR008136">
    <property type="entry name" value="CinA_C"/>
</dbReference>
<dbReference type="EMBL" id="JAUTAL010000001">
    <property type="protein sequence ID" value="MDQ1095945.1"/>
    <property type="molecule type" value="Genomic_DNA"/>
</dbReference>
<dbReference type="EC" id="3.5.1.42" evidence="2"/>
<dbReference type="InterPro" id="IPR036653">
    <property type="entry name" value="CinA-like_C"/>
</dbReference>
<evidence type="ECO:0000313" key="2">
    <source>
        <dbReference type="EMBL" id="MDQ1095945.1"/>
    </source>
</evidence>
<organism evidence="2 3">
    <name type="scientific">Chryseobacterium camelliae</name>
    <dbReference type="NCBI Taxonomy" id="1265445"/>
    <lineage>
        <taxon>Bacteria</taxon>
        <taxon>Pseudomonadati</taxon>
        <taxon>Bacteroidota</taxon>
        <taxon>Flavobacteriia</taxon>
        <taxon>Flavobacteriales</taxon>
        <taxon>Weeksellaceae</taxon>
        <taxon>Chryseobacterium group</taxon>
        <taxon>Chryseobacterium</taxon>
    </lineage>
</organism>
<dbReference type="Proteomes" id="UP001225072">
    <property type="component" value="Unassembled WGS sequence"/>
</dbReference>
<evidence type="ECO:0000313" key="3">
    <source>
        <dbReference type="Proteomes" id="UP001225072"/>
    </source>
</evidence>
<gene>
    <name evidence="2" type="ORF">QE404_001092</name>
</gene>
<dbReference type="Pfam" id="PF02464">
    <property type="entry name" value="CinA"/>
    <property type="match status" value="1"/>
</dbReference>
<proteinExistence type="predicted"/>
<comment type="caution">
    <text evidence="2">The sequence shown here is derived from an EMBL/GenBank/DDBJ whole genome shotgun (WGS) entry which is preliminary data.</text>
</comment>
<dbReference type="SUPFAM" id="SSF142433">
    <property type="entry name" value="CinA-like"/>
    <property type="match status" value="1"/>
</dbReference>
<sequence length="163" mass="18305">MELNNRLLNFINDMLTTEHETVSVAENITSGLLQFSFSQMRNASTIFKGGFTYANNGVHAPEIFNEQPDITGDSSDMPIAERMALNISRIFRSDWGIGVHGNLISDGLKTIHAHYCLSYRNEVVLSKTLELHPKTSAMSAQMYFTEFILGCLNCELKKLLVLK</sequence>